<gene>
    <name evidence="2" type="ORF">B0J15DRAFT_398745</name>
</gene>
<dbReference type="InterPro" id="IPR010730">
    <property type="entry name" value="HET"/>
</dbReference>
<dbReference type="InterPro" id="IPR052895">
    <property type="entry name" value="HetReg/Transcr_Mod"/>
</dbReference>
<dbReference type="AlphaFoldDB" id="A0A9P9K9M3"/>
<evidence type="ECO:0000313" key="2">
    <source>
        <dbReference type="EMBL" id="KAH7253243.1"/>
    </source>
</evidence>
<keyword evidence="3" id="KW-1185">Reference proteome</keyword>
<comment type="caution">
    <text evidence="2">The sequence shown here is derived from an EMBL/GenBank/DDBJ whole genome shotgun (WGS) entry which is preliminary data.</text>
</comment>
<reference evidence="2" key="1">
    <citation type="journal article" date="2021" name="Nat. Commun.">
        <title>Genetic determinants of endophytism in the Arabidopsis root mycobiome.</title>
        <authorList>
            <person name="Mesny F."/>
            <person name="Miyauchi S."/>
            <person name="Thiergart T."/>
            <person name="Pickel B."/>
            <person name="Atanasova L."/>
            <person name="Karlsson M."/>
            <person name="Huettel B."/>
            <person name="Barry K.W."/>
            <person name="Haridas S."/>
            <person name="Chen C."/>
            <person name="Bauer D."/>
            <person name="Andreopoulos W."/>
            <person name="Pangilinan J."/>
            <person name="LaButti K."/>
            <person name="Riley R."/>
            <person name="Lipzen A."/>
            <person name="Clum A."/>
            <person name="Drula E."/>
            <person name="Henrissat B."/>
            <person name="Kohler A."/>
            <person name="Grigoriev I.V."/>
            <person name="Martin F.M."/>
            <person name="Hacquard S."/>
        </authorList>
    </citation>
    <scope>NUCLEOTIDE SEQUENCE</scope>
    <source>
        <strain evidence="2">FSSC 5 MPI-SDFR-AT-0091</strain>
    </source>
</reference>
<feature type="domain" description="Heterokaryon incompatibility" evidence="1">
    <location>
        <begin position="43"/>
        <end position="216"/>
    </location>
</feature>
<evidence type="ECO:0000259" key="1">
    <source>
        <dbReference type="Pfam" id="PF06985"/>
    </source>
</evidence>
<dbReference type="OrthoDB" id="2157530at2759"/>
<sequence>MPVTFHYKPLDTGKSEIRVLKLPANSSENFELITVSLDDDLEYAALSYLWGDPQDQEIITVQGHEVRATKNLAVALSRLRRGESSLGTDRVWADAICIDQTHLAERSEQVQLMRRIYSSALVVYSWVGPTDYTLAFEALMALARIIKENLKDYANSETWAETLSGRVVVRLDWLRQHRNLCDPKDEPESPHRGNPWQAIASLVLERYWKRVWVFQEVALAHRLLLLSSGDTTLGWEDVRLVTATDPRDYIYGLLGVTRIPISPDYRPEKPLSELFVEYVAGWLNATRGETVDIFGPLSFLSIAGIGLFSPSDTLPSWVPNYPENARRNHPVGFINMGPINTISEELDCNHPRDFCSFLKSFLSRHAHYVSGVASLQAICQLLLTEKKSKPVTTQTVLLALGIASLVLDFEKVDQETAKEPPWHHEWGTRLYEFVFPGSDMQELGFTRTPQEEILSWCKDKRSQILSALDQELRKCNCFESESGYLGRAPLGAKRGDILCLLDGYDLPVLLRETKEGHHVFVGTVTVLDLDIHSLLRNMGSKAQWLELR</sequence>
<proteinExistence type="predicted"/>
<evidence type="ECO:0000313" key="3">
    <source>
        <dbReference type="Proteomes" id="UP000736672"/>
    </source>
</evidence>
<protein>
    <submittedName>
        <fullName evidence="2">Heterokaryon incompatibility protein-domain-containing protein</fullName>
    </submittedName>
</protein>
<dbReference type="EMBL" id="JAGTJS010000011">
    <property type="protein sequence ID" value="KAH7253243.1"/>
    <property type="molecule type" value="Genomic_DNA"/>
</dbReference>
<organism evidence="2 3">
    <name type="scientific">Fusarium solani</name>
    <name type="common">Filamentous fungus</name>
    <dbReference type="NCBI Taxonomy" id="169388"/>
    <lineage>
        <taxon>Eukaryota</taxon>
        <taxon>Fungi</taxon>
        <taxon>Dikarya</taxon>
        <taxon>Ascomycota</taxon>
        <taxon>Pezizomycotina</taxon>
        <taxon>Sordariomycetes</taxon>
        <taxon>Hypocreomycetidae</taxon>
        <taxon>Hypocreales</taxon>
        <taxon>Nectriaceae</taxon>
        <taxon>Fusarium</taxon>
        <taxon>Fusarium solani species complex</taxon>
    </lineage>
</organism>
<dbReference type="PANTHER" id="PTHR24148:SF64">
    <property type="entry name" value="HETEROKARYON INCOMPATIBILITY DOMAIN-CONTAINING PROTEIN"/>
    <property type="match status" value="1"/>
</dbReference>
<dbReference type="PANTHER" id="PTHR24148">
    <property type="entry name" value="ANKYRIN REPEAT DOMAIN-CONTAINING PROTEIN 39 HOMOLOG-RELATED"/>
    <property type="match status" value="1"/>
</dbReference>
<name>A0A9P9K9M3_FUSSL</name>
<dbReference type="Pfam" id="PF06985">
    <property type="entry name" value="HET"/>
    <property type="match status" value="1"/>
</dbReference>
<dbReference type="Proteomes" id="UP000736672">
    <property type="component" value="Unassembled WGS sequence"/>
</dbReference>
<accession>A0A9P9K9M3</accession>